<sequence length="292" mass="31973">MIRGSIEFVTVDKVGGWLYTEPLSARDRTVLAFLDDRCIGAGKVDIFRQDLADAGLGDGHLGFHFSITVDDPERLAGVVVRLEGSDASLIQAKSRIQAVDQKPTIEPEDIALRLSSLKWMLTRGWLTQAEYDFLKATLQFGVYERTLAVRNSEGIAKEDPATVAADLLSVWHFNDTGMERQHVKSAQAFERLLRAHRAQGTKSAMVGLWTEQKANVLVVEGSHIGAVPTEPGQPDDVTGAVSYSIRSEQLLMLDVRCQFAFSGVFPKKGITVLGVPSAAWSAWGDDDEEEAA</sequence>
<evidence type="ECO:0000313" key="2">
    <source>
        <dbReference type="Proteomes" id="UP000248021"/>
    </source>
</evidence>
<dbReference type="Proteomes" id="UP000248021">
    <property type="component" value="Unassembled WGS sequence"/>
</dbReference>
<protein>
    <submittedName>
        <fullName evidence="1">Uncharacterized protein</fullName>
    </submittedName>
</protein>
<dbReference type="AlphaFoldDB" id="A0A2V3TSP3"/>
<gene>
    <name evidence="1" type="ORF">C7450_1186</name>
</gene>
<dbReference type="EMBL" id="QJJK01000018">
    <property type="protein sequence ID" value="PXW51851.1"/>
    <property type="molecule type" value="Genomic_DNA"/>
</dbReference>
<reference evidence="1 2" key="1">
    <citation type="submission" date="2018-05" db="EMBL/GenBank/DDBJ databases">
        <title>Genomic Encyclopedia of Type Strains, Phase IV (KMG-IV): sequencing the most valuable type-strain genomes for metagenomic binning, comparative biology and taxonomic classification.</title>
        <authorList>
            <person name="Goeker M."/>
        </authorList>
    </citation>
    <scope>NUCLEOTIDE SEQUENCE [LARGE SCALE GENOMIC DNA]</scope>
    <source>
        <strain evidence="1 2">DSM 6462</strain>
    </source>
</reference>
<organism evidence="1 2">
    <name type="scientific">Chelatococcus asaccharovorans</name>
    <dbReference type="NCBI Taxonomy" id="28210"/>
    <lineage>
        <taxon>Bacteria</taxon>
        <taxon>Pseudomonadati</taxon>
        <taxon>Pseudomonadota</taxon>
        <taxon>Alphaproteobacteria</taxon>
        <taxon>Hyphomicrobiales</taxon>
        <taxon>Chelatococcaceae</taxon>
        <taxon>Chelatococcus</taxon>
    </lineage>
</organism>
<accession>A0A2V3TSP3</accession>
<proteinExistence type="predicted"/>
<evidence type="ECO:0000313" key="1">
    <source>
        <dbReference type="EMBL" id="PXW51851.1"/>
    </source>
</evidence>
<keyword evidence="2" id="KW-1185">Reference proteome</keyword>
<name>A0A2V3TSP3_9HYPH</name>
<comment type="caution">
    <text evidence="1">The sequence shown here is derived from an EMBL/GenBank/DDBJ whole genome shotgun (WGS) entry which is preliminary data.</text>
</comment>